<name>A0A7E4UW79_PANRE</name>
<feature type="chain" id="PRO_5028874754" evidence="1">
    <location>
        <begin position="20"/>
        <end position="144"/>
    </location>
</feature>
<evidence type="ECO:0000313" key="3">
    <source>
        <dbReference type="WBParaSite" id="Pan_g1359.t1"/>
    </source>
</evidence>
<evidence type="ECO:0000313" key="2">
    <source>
        <dbReference type="Proteomes" id="UP000492821"/>
    </source>
</evidence>
<dbReference type="Proteomes" id="UP000492821">
    <property type="component" value="Unassembled WGS sequence"/>
</dbReference>
<reference evidence="3" key="2">
    <citation type="submission" date="2020-10" db="UniProtKB">
        <authorList>
            <consortium name="WormBaseParasite"/>
        </authorList>
    </citation>
    <scope>IDENTIFICATION</scope>
</reference>
<protein>
    <submittedName>
        <fullName evidence="3">Secreted salivary gland peptide</fullName>
    </submittedName>
</protein>
<feature type="signal peptide" evidence="1">
    <location>
        <begin position="1"/>
        <end position="19"/>
    </location>
</feature>
<dbReference type="WBParaSite" id="Pan_g1359.t1">
    <property type="protein sequence ID" value="Pan_g1359.t1"/>
    <property type="gene ID" value="Pan_g1359"/>
</dbReference>
<accession>A0A7E4UW79</accession>
<reference evidence="2" key="1">
    <citation type="journal article" date="2013" name="Genetics">
        <title>The draft genome and transcriptome of Panagrellus redivivus are shaped by the harsh demands of a free-living lifestyle.</title>
        <authorList>
            <person name="Srinivasan J."/>
            <person name="Dillman A.R."/>
            <person name="Macchietto M.G."/>
            <person name="Heikkinen L."/>
            <person name="Lakso M."/>
            <person name="Fracchia K.M."/>
            <person name="Antoshechkin I."/>
            <person name="Mortazavi A."/>
            <person name="Wong G."/>
            <person name="Sternberg P.W."/>
        </authorList>
    </citation>
    <scope>NUCLEOTIDE SEQUENCE [LARGE SCALE GENOMIC DNA]</scope>
    <source>
        <strain evidence="2">MT8872</strain>
    </source>
</reference>
<evidence type="ECO:0000256" key="1">
    <source>
        <dbReference type="SAM" id="SignalP"/>
    </source>
</evidence>
<keyword evidence="1" id="KW-0732">Signal</keyword>
<organism evidence="2 3">
    <name type="scientific">Panagrellus redivivus</name>
    <name type="common">Microworm</name>
    <dbReference type="NCBI Taxonomy" id="6233"/>
    <lineage>
        <taxon>Eukaryota</taxon>
        <taxon>Metazoa</taxon>
        <taxon>Ecdysozoa</taxon>
        <taxon>Nematoda</taxon>
        <taxon>Chromadorea</taxon>
        <taxon>Rhabditida</taxon>
        <taxon>Tylenchina</taxon>
        <taxon>Panagrolaimomorpha</taxon>
        <taxon>Panagrolaimoidea</taxon>
        <taxon>Panagrolaimidae</taxon>
        <taxon>Panagrellus</taxon>
    </lineage>
</organism>
<keyword evidence="2" id="KW-1185">Reference proteome</keyword>
<dbReference type="AlphaFoldDB" id="A0A7E4UW79"/>
<proteinExistence type="predicted"/>
<sequence>MQLLGISVSLLIVLGIAHAYQEESQDEYSPAKVFLLKRVVLPQNVYVTDNDASGNWFTSAFLTKQQASKRAIPMSGGIYGKRSAPMDLEGNTEEVYTVKRAVLPFSGGIYGKRSASMRVPFSGGIYGKRGIALRSLPISGGIYG</sequence>